<feature type="region of interest" description="Disordered" evidence="2">
    <location>
        <begin position="465"/>
        <end position="496"/>
    </location>
</feature>
<dbReference type="Pfam" id="PF13966">
    <property type="entry name" value="zf-RVT"/>
    <property type="match status" value="1"/>
</dbReference>
<comment type="caution">
    <text evidence="4">The sequence shown here is derived from an EMBL/GenBank/DDBJ whole genome shotgun (WGS) entry which is preliminary data.</text>
</comment>
<dbReference type="PANTHER" id="PTHR31635">
    <property type="entry name" value="REVERSE TRANSCRIPTASE DOMAIN-CONTAINING PROTEIN-RELATED"/>
    <property type="match status" value="1"/>
</dbReference>
<gene>
    <name evidence="4" type="ORF">G2W53_035168</name>
</gene>
<dbReference type="PANTHER" id="PTHR31635:SF196">
    <property type="entry name" value="REVERSE TRANSCRIPTASE DOMAIN-CONTAINING PROTEIN-RELATED"/>
    <property type="match status" value="1"/>
</dbReference>
<dbReference type="InterPro" id="IPR005135">
    <property type="entry name" value="Endo/exonuclease/phosphatase"/>
</dbReference>
<keyword evidence="1" id="KW-0862">Zinc</keyword>
<dbReference type="InterPro" id="IPR001878">
    <property type="entry name" value="Znf_CCHC"/>
</dbReference>
<dbReference type="Pfam" id="PF00078">
    <property type="entry name" value="RVT_1"/>
    <property type="match status" value="1"/>
</dbReference>
<evidence type="ECO:0000259" key="3">
    <source>
        <dbReference type="PROSITE" id="PS50158"/>
    </source>
</evidence>
<evidence type="ECO:0000313" key="4">
    <source>
        <dbReference type="EMBL" id="KAF7808425.1"/>
    </source>
</evidence>
<dbReference type="OrthoDB" id="1424587at2759"/>
<keyword evidence="4" id="KW-0695">RNA-directed DNA polymerase</keyword>
<feature type="compositionally biased region" description="Acidic residues" evidence="2">
    <location>
        <begin position="465"/>
        <end position="489"/>
    </location>
</feature>
<dbReference type="GO" id="GO:0003964">
    <property type="term" value="F:RNA-directed DNA polymerase activity"/>
    <property type="evidence" value="ECO:0007669"/>
    <property type="project" value="UniProtKB-KW"/>
</dbReference>
<dbReference type="InterPro" id="IPR043502">
    <property type="entry name" value="DNA/RNA_pol_sf"/>
</dbReference>
<feature type="region of interest" description="Disordered" evidence="2">
    <location>
        <begin position="348"/>
        <end position="376"/>
    </location>
</feature>
<dbReference type="InterPro" id="IPR026960">
    <property type="entry name" value="RVT-Znf"/>
</dbReference>
<dbReference type="EMBL" id="JAAIUW010000011">
    <property type="protein sequence ID" value="KAF7808425.1"/>
    <property type="molecule type" value="Genomic_DNA"/>
</dbReference>
<dbReference type="Pfam" id="PF14111">
    <property type="entry name" value="DUF4283"/>
    <property type="match status" value="1"/>
</dbReference>
<keyword evidence="5" id="KW-1185">Reference proteome</keyword>
<dbReference type="InterPro" id="IPR036691">
    <property type="entry name" value="Endo/exonu/phosph_ase_sf"/>
</dbReference>
<organism evidence="4 5">
    <name type="scientific">Senna tora</name>
    <dbReference type="NCBI Taxonomy" id="362788"/>
    <lineage>
        <taxon>Eukaryota</taxon>
        <taxon>Viridiplantae</taxon>
        <taxon>Streptophyta</taxon>
        <taxon>Embryophyta</taxon>
        <taxon>Tracheophyta</taxon>
        <taxon>Spermatophyta</taxon>
        <taxon>Magnoliopsida</taxon>
        <taxon>eudicotyledons</taxon>
        <taxon>Gunneridae</taxon>
        <taxon>Pentapetalae</taxon>
        <taxon>rosids</taxon>
        <taxon>fabids</taxon>
        <taxon>Fabales</taxon>
        <taxon>Fabaceae</taxon>
        <taxon>Caesalpinioideae</taxon>
        <taxon>Cassia clade</taxon>
        <taxon>Senna</taxon>
    </lineage>
</organism>
<dbReference type="InterPro" id="IPR000477">
    <property type="entry name" value="RT_dom"/>
</dbReference>
<sequence>MSDNNSYFELQPNHFHATSSSSGTSHGSTAPEYTFPRRAPIFNMNQHYAHFKRAQWSKRAIVALVDWREIPDFRLQHIINSQWKLQGFVTVKAQVRNFYILDFQNEEDWSFMLLNGPWMVKNSLLVIQKWQPELAAENLRIDKVAIWLRFSGIPLELISNYTAISLGQYAGEVIELDPQNDNGNRLEFVRVKVLLDPSKPLLMGLFYPLSNGNKIWVSAMPERTFRLCEQCGRIGHLSKDCNWGLFKTYWELHQQQMTICQNNSTYLWVDPQYVHFQCPKRKTSRWHFRESTKIQVQYDQYGPRYDVFDEFPPPMNNTINADWSSDSSADTHDNFHHNAFDLHQLQNFNASPENGSVPSVGDNTALHGGHDVSTVHNQNETLSGNVLDQNSQPSDGGHVVQLAENFTPAEGNNDIGTEALNDLDNANLEVEAGGVITDGTPMDIPQSLQDLLCFENPEDFNVDVDDEMNGDEPLDQDFPSTDDDMDTESPLDMSPSQNVCPSCMECDTPVYQSHCGPGPLLEWAKKGTTDIVYHSELDLMDIDEVSLSNIFNLSEMVHTLFKDDYMDWANIPVFHVKNCSIYNWASSSLQQHQGLALVLTTAGTGEIRWDVCAIDLHSGPRILFINKFLVSIPVIRGPFFITLTNWFLNFNIWSFQLQRSTLHGSYLWFGPLNVDNDDRNDFIKICKREQMDDPNISPKRCKALFSDSSVNPSTRLQKRKRVTFDEHVNFTEYILPYTKRFRLLHQKKPLNLSHQVQRLKQLVRQYKPSFVFLSETKRSVSYVSRIFRSMGYHNFSGTNPVGRSGGTFVTWQDVQVLYVLWDWFLQTYQSINAPWIAIGDFNQIRGDGDIVWERLDRVLCNHVWLNVFPKTSLSALPIAASDHSPLVLDSCGFKRFCKRPFRFENLWLLFYRCQHVVSNSWDININSSPDIVLHEKLNWLRGNLRSWNKREVGNIQHKIKDLSILLEKIQNNVNDAPIINEKTIRHQLEFYLDCEETLWAQKARQTWLVNGDRCTAYFHNIVKNRRVQNQINAIQDDSGKWTDDYQTIQQIRISYFKDIFTERNPVQVNDIVNKLQKYQIPSLQNNHIDILNKPFTKEEYLSALHQMKLDGAPGLDGYNVRFYKNFWDIVKVDVQAMINGFFQSASMDPKLNNSYITLIPKITASQNFKDFRPISLANVSYKLVSKVMCNRLKTFLTDIIAPNQSAFLKGRLISDNILLATEVMHKIRSTRNGKTGWCALKLDIYKAYDKLSWNFIEAVLRLNSVLTDYAELAGQKMNESKSHVIQETLNKIETKLKVWMSRLLSQAARFTLIKSVINSYLVYPLSCMQFSKDKCRKIESLMSNFFWGHNGNTPKIHLQNWNDLCKSKEAGRLALCNVSAFNEALLAKHLWRIMNNNTSLALSTLSSKYFNTDGNLIVPSNSSWRWKAIFKSKDVLFSHLQWQIGDGSSIKTNHQVWWPMLQDQLLITSVADLMKHNNTWNTSLLNIVYDSNTAAIIASIPLSVTGVRDKLVWTGASSGNYRVKDAYKCIVTTIPSHSPPISPDTHGMHTFPIWKAIWKLRLPFRIIMFLWRMLNNNLPACSVLIKHHMVLDDVCLACGEKGESLNHIFLQCPFAKVVWFGTHLCYRTPTTDINLLHWLNECFMFAYREDHQILTFMAMVLRVLWRCHNLRVMEGRKVDPYVAIKMIYSSWNLYSLSFANHNHITNHAFLPSK</sequence>
<dbReference type="CDD" id="cd01650">
    <property type="entry name" value="RT_nLTR_like"/>
    <property type="match status" value="1"/>
</dbReference>
<dbReference type="InterPro" id="IPR025558">
    <property type="entry name" value="DUF4283"/>
</dbReference>
<keyword evidence="1" id="KW-0479">Metal-binding</keyword>
<dbReference type="SUPFAM" id="SSF56219">
    <property type="entry name" value="DNase I-like"/>
    <property type="match status" value="1"/>
</dbReference>
<evidence type="ECO:0000313" key="5">
    <source>
        <dbReference type="Proteomes" id="UP000634136"/>
    </source>
</evidence>
<reference evidence="4" key="1">
    <citation type="submission" date="2020-09" db="EMBL/GenBank/DDBJ databases">
        <title>Genome-Enabled Discovery of Anthraquinone Biosynthesis in Senna tora.</title>
        <authorList>
            <person name="Kang S.-H."/>
            <person name="Pandey R.P."/>
            <person name="Lee C.-M."/>
            <person name="Sim J.-S."/>
            <person name="Jeong J.-T."/>
            <person name="Choi B.-S."/>
            <person name="Jung M."/>
            <person name="Ginzburg D."/>
            <person name="Zhao K."/>
            <person name="Won S.Y."/>
            <person name="Oh T.-J."/>
            <person name="Yu Y."/>
            <person name="Kim N.-H."/>
            <person name="Lee O.R."/>
            <person name="Lee T.-H."/>
            <person name="Bashyal P."/>
            <person name="Kim T.-S."/>
            <person name="Lee W.-H."/>
            <person name="Kawkins C."/>
            <person name="Kim C.-K."/>
            <person name="Kim J.S."/>
            <person name="Ahn B.O."/>
            <person name="Rhee S.Y."/>
            <person name="Sohng J.K."/>
        </authorList>
    </citation>
    <scope>NUCLEOTIDE SEQUENCE</scope>
    <source>
        <tissue evidence="4">Leaf</tissue>
    </source>
</reference>
<keyword evidence="4" id="KW-0548">Nucleotidyltransferase</keyword>
<keyword evidence="1" id="KW-0863">Zinc-finger</keyword>
<evidence type="ECO:0000256" key="2">
    <source>
        <dbReference type="SAM" id="MobiDB-lite"/>
    </source>
</evidence>
<feature type="compositionally biased region" description="Polar residues" evidence="2">
    <location>
        <begin position="348"/>
        <end position="357"/>
    </location>
</feature>
<feature type="domain" description="CCHC-type" evidence="3">
    <location>
        <begin position="228"/>
        <end position="241"/>
    </location>
</feature>
<dbReference type="GO" id="GO:0003676">
    <property type="term" value="F:nucleic acid binding"/>
    <property type="evidence" value="ECO:0007669"/>
    <property type="project" value="InterPro"/>
</dbReference>
<dbReference type="Pfam" id="PF03372">
    <property type="entry name" value="Exo_endo_phos"/>
    <property type="match status" value="1"/>
</dbReference>
<dbReference type="PROSITE" id="PS50158">
    <property type="entry name" value="ZF_CCHC"/>
    <property type="match status" value="1"/>
</dbReference>
<dbReference type="Proteomes" id="UP000634136">
    <property type="component" value="Unassembled WGS sequence"/>
</dbReference>
<evidence type="ECO:0000256" key="1">
    <source>
        <dbReference type="PROSITE-ProRule" id="PRU00047"/>
    </source>
</evidence>
<name>A0A834ST31_9FABA</name>
<protein>
    <submittedName>
        <fullName evidence="4">Reverse transcriptase</fullName>
    </submittedName>
</protein>
<proteinExistence type="predicted"/>
<dbReference type="GO" id="GO:0008270">
    <property type="term" value="F:zinc ion binding"/>
    <property type="evidence" value="ECO:0007669"/>
    <property type="project" value="UniProtKB-KW"/>
</dbReference>
<dbReference type="SUPFAM" id="SSF56672">
    <property type="entry name" value="DNA/RNA polymerases"/>
    <property type="match status" value="1"/>
</dbReference>
<accession>A0A834ST31</accession>
<keyword evidence="4" id="KW-0808">Transferase</keyword>